<comment type="caution">
    <text evidence="9">The sequence shown here is derived from an EMBL/GenBank/DDBJ whole genome shotgun (WGS) entry which is preliminary data.</text>
</comment>
<dbReference type="AlphaFoldDB" id="A0A444UUV7"/>
<dbReference type="InterPro" id="IPR040159">
    <property type="entry name" value="CLS_fam"/>
</dbReference>
<dbReference type="PANTHER" id="PTHR10665">
    <property type="entry name" value="RECOMBINING BINDING PROTEIN SUPPRESSOR OF HAIRLESS"/>
    <property type="match status" value="1"/>
</dbReference>
<dbReference type="GO" id="GO:0005634">
    <property type="term" value="C:nucleus"/>
    <property type="evidence" value="ECO:0007669"/>
    <property type="project" value="UniProtKB-SubCell"/>
</dbReference>
<dbReference type="Gene3D" id="2.80.10.50">
    <property type="match status" value="1"/>
</dbReference>
<protein>
    <submittedName>
        <fullName evidence="9">Recombining binding protein suppressor of hairless-like protein</fullName>
    </submittedName>
</protein>
<dbReference type="Pfam" id="PF09270">
    <property type="entry name" value="BTD"/>
    <property type="match status" value="1"/>
</dbReference>
<dbReference type="InterPro" id="IPR015350">
    <property type="entry name" value="Beta-trefoil_DNA-bd_dom"/>
</dbReference>
<keyword evidence="3" id="KW-0805">Transcription regulation</keyword>
<reference evidence="9 10" key="1">
    <citation type="submission" date="2019-01" db="EMBL/GenBank/DDBJ databases">
        <title>Draft Genome and Complete Hox-Cluster Characterization of the Sterlet Sturgeon (Acipenser ruthenus).</title>
        <authorList>
            <person name="Wei Q."/>
        </authorList>
    </citation>
    <scope>NUCLEOTIDE SEQUENCE [LARGE SCALE GENOMIC DNA]</scope>
    <source>
        <strain evidence="9">WHYD16114868_AA</strain>
        <tissue evidence="9">Blood</tissue>
    </source>
</reference>
<dbReference type="GO" id="GO:0001228">
    <property type="term" value="F:DNA-binding transcription activator activity, RNA polymerase II-specific"/>
    <property type="evidence" value="ECO:0007669"/>
    <property type="project" value="InterPro"/>
</dbReference>
<evidence type="ECO:0000256" key="3">
    <source>
        <dbReference type="ARBA" id="ARBA00023015"/>
    </source>
</evidence>
<evidence type="ECO:0000256" key="5">
    <source>
        <dbReference type="ARBA" id="ARBA00023163"/>
    </source>
</evidence>
<evidence type="ECO:0000256" key="2">
    <source>
        <dbReference type="ARBA" id="ARBA00009704"/>
    </source>
</evidence>
<gene>
    <name evidence="9" type="ORF">EOD39_20628</name>
</gene>
<dbReference type="Pfam" id="PF09271">
    <property type="entry name" value="LAG1-DNAbind"/>
    <property type="match status" value="1"/>
</dbReference>
<dbReference type="SMART" id="SM01267">
    <property type="entry name" value="LAG1_DNAbind"/>
    <property type="match status" value="1"/>
</dbReference>
<keyword evidence="4" id="KW-0238">DNA-binding</keyword>
<feature type="domain" description="RBP-J/Cbf11/Cbf12 DNA binding" evidence="7">
    <location>
        <begin position="27"/>
        <end position="120"/>
    </location>
</feature>
<feature type="domain" description="Beta-trefoil DNA-binding" evidence="8">
    <location>
        <begin position="64"/>
        <end position="155"/>
    </location>
</feature>
<evidence type="ECO:0000256" key="6">
    <source>
        <dbReference type="ARBA" id="ARBA00023242"/>
    </source>
</evidence>
<dbReference type="InterPro" id="IPR015351">
    <property type="entry name" value="RBP-J/Cbf11/Cbf12_DNA-bd"/>
</dbReference>
<keyword evidence="5" id="KW-0804">Transcription</keyword>
<keyword evidence="6" id="KW-0539">Nucleus</keyword>
<evidence type="ECO:0000256" key="4">
    <source>
        <dbReference type="ARBA" id="ARBA00023125"/>
    </source>
</evidence>
<keyword evidence="10" id="KW-1185">Reference proteome</keyword>
<dbReference type="InterPro" id="IPR008967">
    <property type="entry name" value="p53-like_TF_DNA-bd_sf"/>
</dbReference>
<accession>A0A444UUV7</accession>
<evidence type="ECO:0000259" key="7">
    <source>
        <dbReference type="SMART" id="SM01267"/>
    </source>
</evidence>
<name>A0A444UUV7_ACIRT</name>
<comment type="subcellular location">
    <subcellularLocation>
        <location evidence="1">Nucleus</location>
    </subcellularLocation>
</comment>
<dbReference type="SUPFAM" id="SSF49417">
    <property type="entry name" value="p53-like transcription factors"/>
    <property type="match status" value="1"/>
</dbReference>
<dbReference type="SMART" id="SM01268">
    <property type="entry name" value="BTD"/>
    <property type="match status" value="1"/>
</dbReference>
<dbReference type="SUPFAM" id="SSF110217">
    <property type="entry name" value="DNA-binding protein LAG-1 (CSL)"/>
    <property type="match status" value="1"/>
</dbReference>
<comment type="similarity">
    <text evidence="2">Belongs to the Su(H) family.</text>
</comment>
<dbReference type="Proteomes" id="UP000289886">
    <property type="component" value="Unassembled WGS sequence"/>
</dbReference>
<evidence type="ECO:0000259" key="8">
    <source>
        <dbReference type="SMART" id="SM01268"/>
    </source>
</evidence>
<feature type="non-terminal residue" evidence="9">
    <location>
        <position position="1"/>
    </location>
</feature>
<proteinExistence type="inferred from homology"/>
<sequence>LCRSIPVQPVLTRDSLRQYLQVRPDQTVLILHAKVAQKSYGSEKRFFCPPPCVYLSGPGWKLKQEELKGSKVSLFNRLRSQTVSTRYLSVEGEAFVASARQWAAFTMYLVDDQGSARGDYPIRDGYICYGCAVRLVCTSTGVALPTMVSTGVSYF</sequence>
<dbReference type="InterPro" id="IPR036358">
    <property type="entry name" value="BTD_sf"/>
</dbReference>
<organism evidence="9 10">
    <name type="scientific">Acipenser ruthenus</name>
    <name type="common">Sterlet sturgeon</name>
    <dbReference type="NCBI Taxonomy" id="7906"/>
    <lineage>
        <taxon>Eukaryota</taxon>
        <taxon>Metazoa</taxon>
        <taxon>Chordata</taxon>
        <taxon>Craniata</taxon>
        <taxon>Vertebrata</taxon>
        <taxon>Euteleostomi</taxon>
        <taxon>Actinopterygii</taxon>
        <taxon>Chondrostei</taxon>
        <taxon>Acipenseriformes</taxon>
        <taxon>Acipenseridae</taxon>
        <taxon>Acipenser</taxon>
    </lineage>
</organism>
<dbReference type="EMBL" id="SCEB01007316">
    <property type="protein sequence ID" value="RXM91964.1"/>
    <property type="molecule type" value="Genomic_DNA"/>
</dbReference>
<evidence type="ECO:0000313" key="10">
    <source>
        <dbReference type="Proteomes" id="UP000289886"/>
    </source>
</evidence>
<dbReference type="GO" id="GO:0000978">
    <property type="term" value="F:RNA polymerase II cis-regulatory region sequence-specific DNA binding"/>
    <property type="evidence" value="ECO:0007669"/>
    <property type="project" value="InterPro"/>
</dbReference>
<evidence type="ECO:0000256" key="1">
    <source>
        <dbReference type="ARBA" id="ARBA00004123"/>
    </source>
</evidence>
<evidence type="ECO:0000313" key="9">
    <source>
        <dbReference type="EMBL" id="RXM91964.1"/>
    </source>
</evidence>